<evidence type="ECO:0008006" key="3">
    <source>
        <dbReference type="Google" id="ProtNLM"/>
    </source>
</evidence>
<comment type="caution">
    <text evidence="1">The sequence shown here is derived from an EMBL/GenBank/DDBJ whole genome shotgun (WGS) entry which is preliminary data.</text>
</comment>
<keyword evidence="2" id="KW-1185">Reference proteome</keyword>
<protein>
    <recommendedName>
        <fullName evidence="3">Peptidase S1 domain-containing protein</fullName>
    </recommendedName>
</protein>
<dbReference type="Proteomes" id="UP000762676">
    <property type="component" value="Unassembled WGS sequence"/>
</dbReference>
<evidence type="ECO:0000313" key="1">
    <source>
        <dbReference type="EMBL" id="GFS22711.1"/>
    </source>
</evidence>
<proteinExistence type="predicted"/>
<sequence>MRSAGNVSIILCRVRCNTSRSRSTLIRIFQQAHVDLEQGPLEDQEKYFGHHECEVFSEEQQLATESENRWNNCEKNRGHENFFSVQYFRDNYLPKLQSDRDREVINTWIDCTVKLQVTCTSKDRPDNDPHAKDRGKIGCRYGTGFIKLVFSAVYDKPCLCAICKGKVAEKHWGFYVRTAGHVVFNTEEAKTTQVQLNYDDDSCEPKFGYGVDVVKFQPKRDWIDMWCVTCDQEIGAWIESIYCCWSDGDDQLKPPDLSALLPGCGEDCIPVLIASHPHGQPKKITLGEFRGRDRKNCRIEYSNPTCKGSSGAAVFVSDRRTRKFTHILWALPVHSRVIESRTAQKEHINCGHDGWLI</sequence>
<evidence type="ECO:0000313" key="2">
    <source>
        <dbReference type="Proteomes" id="UP000762676"/>
    </source>
</evidence>
<dbReference type="EMBL" id="BMAT01010226">
    <property type="protein sequence ID" value="GFS22711.1"/>
    <property type="molecule type" value="Genomic_DNA"/>
</dbReference>
<reference evidence="1 2" key="1">
    <citation type="journal article" date="2021" name="Elife">
        <title>Chloroplast acquisition without the gene transfer in kleptoplastic sea slugs, Plakobranchus ocellatus.</title>
        <authorList>
            <person name="Maeda T."/>
            <person name="Takahashi S."/>
            <person name="Yoshida T."/>
            <person name="Shimamura S."/>
            <person name="Takaki Y."/>
            <person name="Nagai Y."/>
            <person name="Toyoda A."/>
            <person name="Suzuki Y."/>
            <person name="Arimoto A."/>
            <person name="Ishii H."/>
            <person name="Satoh N."/>
            <person name="Nishiyama T."/>
            <person name="Hasebe M."/>
            <person name="Maruyama T."/>
            <person name="Minagawa J."/>
            <person name="Obokata J."/>
            <person name="Shigenobu S."/>
        </authorList>
    </citation>
    <scope>NUCLEOTIDE SEQUENCE [LARGE SCALE GENOMIC DNA]</scope>
</reference>
<dbReference type="SUPFAM" id="SSF50494">
    <property type="entry name" value="Trypsin-like serine proteases"/>
    <property type="match status" value="1"/>
</dbReference>
<organism evidence="1 2">
    <name type="scientific">Elysia marginata</name>
    <dbReference type="NCBI Taxonomy" id="1093978"/>
    <lineage>
        <taxon>Eukaryota</taxon>
        <taxon>Metazoa</taxon>
        <taxon>Spiralia</taxon>
        <taxon>Lophotrochozoa</taxon>
        <taxon>Mollusca</taxon>
        <taxon>Gastropoda</taxon>
        <taxon>Heterobranchia</taxon>
        <taxon>Euthyneura</taxon>
        <taxon>Panpulmonata</taxon>
        <taxon>Sacoglossa</taxon>
        <taxon>Placobranchoidea</taxon>
        <taxon>Plakobranchidae</taxon>
        <taxon>Elysia</taxon>
    </lineage>
</organism>
<accession>A0AAV4JK76</accession>
<dbReference type="AlphaFoldDB" id="A0AAV4JK76"/>
<gene>
    <name evidence="1" type="ORF">ElyMa_005115300</name>
</gene>
<dbReference type="InterPro" id="IPR009003">
    <property type="entry name" value="Peptidase_S1_PA"/>
</dbReference>
<name>A0AAV4JK76_9GAST</name>